<feature type="transmembrane region" description="Helical" evidence="8">
    <location>
        <begin position="346"/>
        <end position="365"/>
    </location>
</feature>
<feature type="transmembrane region" description="Helical" evidence="8">
    <location>
        <begin position="404"/>
        <end position="423"/>
    </location>
</feature>
<feature type="transmembrane region" description="Helical" evidence="8">
    <location>
        <begin position="377"/>
        <end position="398"/>
    </location>
</feature>
<dbReference type="InterPro" id="IPR050375">
    <property type="entry name" value="MFS_TsgA-like"/>
</dbReference>
<dbReference type="SUPFAM" id="SSF103473">
    <property type="entry name" value="MFS general substrate transporter"/>
    <property type="match status" value="1"/>
</dbReference>
<feature type="transmembrane region" description="Helical" evidence="8">
    <location>
        <begin position="60"/>
        <end position="78"/>
    </location>
</feature>
<evidence type="ECO:0000256" key="2">
    <source>
        <dbReference type="ARBA" id="ARBA00004429"/>
    </source>
</evidence>
<evidence type="ECO:0000313" key="9">
    <source>
        <dbReference type="EMBL" id="MBO1328704.1"/>
    </source>
</evidence>
<feature type="transmembrane region" description="Helical" evidence="8">
    <location>
        <begin position="90"/>
        <end position="110"/>
    </location>
</feature>
<dbReference type="Gene3D" id="1.20.1250.20">
    <property type="entry name" value="MFS general substrate transporter like domains"/>
    <property type="match status" value="2"/>
</dbReference>
<feature type="transmembrane region" description="Helical" evidence="8">
    <location>
        <begin position="21"/>
        <end position="40"/>
    </location>
</feature>
<keyword evidence="4" id="KW-1003">Cell membrane</keyword>
<dbReference type="EMBL" id="JAFVMG010000009">
    <property type="protein sequence ID" value="MBO1328704.1"/>
    <property type="molecule type" value="Genomic_DNA"/>
</dbReference>
<evidence type="ECO:0000256" key="8">
    <source>
        <dbReference type="SAM" id="Phobius"/>
    </source>
</evidence>
<dbReference type="InterPro" id="IPR036259">
    <property type="entry name" value="MFS_trans_sf"/>
</dbReference>
<dbReference type="PANTHER" id="PTHR43702:SF12">
    <property type="entry name" value="N-ACETYL GLUCOSAMINE TRANSPORTER NAGP"/>
    <property type="match status" value="1"/>
</dbReference>
<gene>
    <name evidence="9" type="primary">gluP</name>
    <name evidence="9" type="ORF">J2D75_09470</name>
</gene>
<feature type="transmembrane region" description="Helical" evidence="8">
    <location>
        <begin position="319"/>
        <end position="340"/>
    </location>
</feature>
<accession>A0ABS3LMU9</accession>
<dbReference type="NCBIfam" id="TIGR01272">
    <property type="entry name" value="gluP"/>
    <property type="match status" value="1"/>
</dbReference>
<comment type="similarity">
    <text evidence="3">Belongs to the major facilitator superfamily. FHS transporter (TC 2.A.1.7) family.</text>
</comment>
<comment type="subcellular location">
    <subcellularLocation>
        <location evidence="2">Cell inner membrane</location>
        <topology evidence="2">Multi-pass membrane protein</topology>
    </subcellularLocation>
</comment>
<feature type="transmembrane region" description="Helical" evidence="8">
    <location>
        <begin position="290"/>
        <end position="310"/>
    </location>
</feature>
<keyword evidence="10" id="KW-1185">Reference proteome</keyword>
<sequence length="438" mass="45229">MTSPAALTPARSACPAGSFGWGPLVCMAGLFFVIGFATWLNGPLIPFVQVAFSLDDVSAFLVPLVFYIAYVVFALPAGHLATRQGPHRTLPLALGSMALGMAITGGGLHAGLYPLALTGLLTLGGGLALLQVAVNPYVTLLGPHARAAQRMAIMGVCNKLGGIVAPLVLAGLAMHTMDGLAASLTNAPDAATRTALRAQALDTLAWPYLGMAGVLATAALGMARAHLPDLRPSPPQARPHTTRQPLSALPPRAFLGAGAMFLYVGVEVLAGDAIGTYARASGLPLNQSGFFTALTLGCMLAGYLCGLALIPRRISQERYLLLCCAAGAGLALLACATQGYASVICLGLFGFANAMIFPSLFPIPLRGHAAESARISALLVMAYSGGGIMPQVFIHLAARIGFHPALALVSLPSYLLIALYGWYFSRPAPSALMEQAPS</sequence>
<dbReference type="Proteomes" id="UP000664399">
    <property type="component" value="Unassembled WGS sequence"/>
</dbReference>
<evidence type="ECO:0000256" key="1">
    <source>
        <dbReference type="ARBA" id="ARBA00003321"/>
    </source>
</evidence>
<feature type="transmembrane region" description="Helical" evidence="8">
    <location>
        <begin position="152"/>
        <end position="174"/>
    </location>
</feature>
<dbReference type="Pfam" id="PF07690">
    <property type="entry name" value="MFS_1"/>
    <property type="match status" value="1"/>
</dbReference>
<organism evidence="9 10">
    <name type="scientific">Acetobacter suratthaniensis</name>
    <dbReference type="NCBI Taxonomy" id="1502841"/>
    <lineage>
        <taxon>Bacteria</taxon>
        <taxon>Pseudomonadati</taxon>
        <taxon>Pseudomonadota</taxon>
        <taxon>Alphaproteobacteria</taxon>
        <taxon>Acetobacterales</taxon>
        <taxon>Acetobacteraceae</taxon>
        <taxon>Acetobacter</taxon>
    </lineage>
</organism>
<keyword evidence="5 8" id="KW-0812">Transmembrane</keyword>
<dbReference type="InterPro" id="IPR005964">
    <property type="entry name" value="Glc/Gal_transptr_bac"/>
</dbReference>
<dbReference type="RefSeq" id="WP_207854585.1">
    <property type="nucleotide sequence ID" value="NZ_JAFVMG010000009.1"/>
</dbReference>
<name>A0ABS3LMU9_9PROT</name>
<dbReference type="PANTHER" id="PTHR43702">
    <property type="entry name" value="L-FUCOSE-PROTON SYMPORTER"/>
    <property type="match status" value="1"/>
</dbReference>
<evidence type="ECO:0000313" key="10">
    <source>
        <dbReference type="Proteomes" id="UP000664399"/>
    </source>
</evidence>
<evidence type="ECO:0000256" key="6">
    <source>
        <dbReference type="ARBA" id="ARBA00022989"/>
    </source>
</evidence>
<reference evidence="9 10" key="1">
    <citation type="submission" date="2021-03" db="EMBL/GenBank/DDBJ databases">
        <title>The complete genome sequence of Acetobacter suratthaniensis TBRC 1719.</title>
        <authorList>
            <person name="Charoenyingcharoen P."/>
            <person name="Yukphan P."/>
        </authorList>
    </citation>
    <scope>NUCLEOTIDE SEQUENCE [LARGE SCALE GENOMIC DNA]</scope>
    <source>
        <strain evidence="9 10">TBRC 1719</strain>
    </source>
</reference>
<feature type="transmembrane region" description="Helical" evidence="8">
    <location>
        <begin position="205"/>
        <end position="223"/>
    </location>
</feature>
<feature type="transmembrane region" description="Helical" evidence="8">
    <location>
        <begin position="116"/>
        <end position="140"/>
    </location>
</feature>
<evidence type="ECO:0000256" key="5">
    <source>
        <dbReference type="ARBA" id="ARBA00022692"/>
    </source>
</evidence>
<feature type="transmembrane region" description="Helical" evidence="8">
    <location>
        <begin position="253"/>
        <end position="278"/>
    </location>
</feature>
<evidence type="ECO:0000256" key="7">
    <source>
        <dbReference type="ARBA" id="ARBA00023136"/>
    </source>
</evidence>
<proteinExistence type="inferred from homology"/>
<keyword evidence="7 8" id="KW-0472">Membrane</keyword>
<evidence type="ECO:0000256" key="3">
    <source>
        <dbReference type="ARBA" id="ARBA00009120"/>
    </source>
</evidence>
<comment type="caution">
    <text evidence="9">The sequence shown here is derived from an EMBL/GenBank/DDBJ whole genome shotgun (WGS) entry which is preliminary data.</text>
</comment>
<protein>
    <submittedName>
        <fullName evidence="9">Glucose/galactose MFS transporter</fullName>
    </submittedName>
</protein>
<evidence type="ECO:0000256" key="4">
    <source>
        <dbReference type="ARBA" id="ARBA00022475"/>
    </source>
</evidence>
<keyword evidence="6 8" id="KW-1133">Transmembrane helix</keyword>
<comment type="function">
    <text evidence="1">Intake of glucose and galactose.</text>
</comment>
<dbReference type="InterPro" id="IPR011701">
    <property type="entry name" value="MFS"/>
</dbReference>